<keyword evidence="8" id="KW-0648">Protein biosynthesis</keyword>
<dbReference type="PANTHER" id="PTHR11777">
    <property type="entry name" value="ALANYL-TRNA SYNTHETASE"/>
    <property type="match status" value="1"/>
</dbReference>
<dbReference type="PROSITE" id="PS50860">
    <property type="entry name" value="AA_TRNA_LIGASE_II_ALA"/>
    <property type="match status" value="1"/>
</dbReference>
<comment type="similarity">
    <text evidence="1">Belongs to the class-II aminoacyl-tRNA synthetase family.</text>
</comment>
<evidence type="ECO:0000313" key="12">
    <source>
        <dbReference type="EMBL" id="TMP76887.1"/>
    </source>
</evidence>
<evidence type="ECO:0000313" key="13">
    <source>
        <dbReference type="Proteomes" id="UP000305874"/>
    </source>
</evidence>
<dbReference type="InterPro" id="IPR018162">
    <property type="entry name" value="Ala-tRNA-ligase_IIc_anticod-bd"/>
</dbReference>
<feature type="non-terminal residue" evidence="12">
    <location>
        <position position="120"/>
    </location>
</feature>
<keyword evidence="6" id="KW-0067">ATP-binding</keyword>
<dbReference type="GO" id="GO:0006419">
    <property type="term" value="P:alanyl-tRNA aminoacylation"/>
    <property type="evidence" value="ECO:0007669"/>
    <property type="project" value="InterPro"/>
</dbReference>
<evidence type="ECO:0000256" key="4">
    <source>
        <dbReference type="ARBA" id="ARBA00022598"/>
    </source>
</evidence>
<dbReference type="GO" id="GO:0005829">
    <property type="term" value="C:cytosol"/>
    <property type="evidence" value="ECO:0007669"/>
    <property type="project" value="TreeGrafter"/>
</dbReference>
<dbReference type="InterPro" id="IPR018164">
    <property type="entry name" value="Ala-tRNA-synth_IIc_N"/>
</dbReference>
<name>A0A5S3YLU3_9GAMM</name>
<evidence type="ECO:0000256" key="1">
    <source>
        <dbReference type="ARBA" id="ARBA00008226"/>
    </source>
</evidence>
<keyword evidence="4 12" id="KW-0436">Ligase</keyword>
<evidence type="ECO:0000256" key="10">
    <source>
        <dbReference type="ARBA" id="ARBA00032577"/>
    </source>
</evidence>
<sequence>EESLASIEGDVIPGELVFKLYDTYGFPADLTADVARERFMTIDERGFQECMEVQRKKAQQAGKFGADYNEQLKSEKSTDFKGYDTEHYTGTVIELFFEGQAVNVLEDGQEGIVVLDRTPF</sequence>
<dbReference type="InterPro" id="IPR018165">
    <property type="entry name" value="Ala-tRNA-synth_IIc_core"/>
</dbReference>
<dbReference type="SUPFAM" id="SSF101353">
    <property type="entry name" value="Putative anticodon-binding domain of alanyl-tRNA synthetase (AlaRS)"/>
    <property type="match status" value="1"/>
</dbReference>
<organism evidence="12 13">
    <name type="scientific">Pseudoalteromonas ruthenica</name>
    <dbReference type="NCBI Taxonomy" id="151081"/>
    <lineage>
        <taxon>Bacteria</taxon>
        <taxon>Pseudomonadati</taxon>
        <taxon>Pseudomonadota</taxon>
        <taxon>Gammaproteobacteria</taxon>
        <taxon>Alteromonadales</taxon>
        <taxon>Pseudoalteromonadaceae</taxon>
        <taxon>Pseudoalteromonas</taxon>
    </lineage>
</organism>
<dbReference type="GO" id="GO:0045892">
    <property type="term" value="P:negative regulation of DNA-templated transcription"/>
    <property type="evidence" value="ECO:0007669"/>
    <property type="project" value="TreeGrafter"/>
</dbReference>
<dbReference type="Pfam" id="PF01411">
    <property type="entry name" value="tRNA-synt_2c"/>
    <property type="match status" value="1"/>
</dbReference>
<proteinExistence type="inferred from homology"/>
<feature type="domain" description="Alanyl-transfer RNA synthetases family profile" evidence="11">
    <location>
        <begin position="1"/>
        <end position="120"/>
    </location>
</feature>
<keyword evidence="5" id="KW-0547">Nucleotide-binding</keyword>
<protein>
    <recommendedName>
        <fullName evidence="2">Alanine--tRNA ligase</fullName>
    </recommendedName>
    <alternativeName>
        <fullName evidence="10">Alanyl-tRNA synthetase</fullName>
    </alternativeName>
</protein>
<dbReference type="AlphaFoldDB" id="A0A5S3YLU3"/>
<evidence type="ECO:0000256" key="8">
    <source>
        <dbReference type="ARBA" id="ARBA00022917"/>
    </source>
</evidence>
<reference evidence="12 13" key="1">
    <citation type="submission" date="2017-12" db="EMBL/GenBank/DDBJ databases">
        <authorList>
            <person name="Paulsen S."/>
            <person name="Gram L.K."/>
        </authorList>
    </citation>
    <scope>NUCLEOTIDE SEQUENCE [LARGE SCALE GENOMIC DNA]</scope>
    <source>
        <strain evidence="12 13">S2897</strain>
    </source>
</reference>
<dbReference type="RefSeq" id="WP_249364453.1">
    <property type="nucleotide sequence ID" value="NZ_PNCG01000496.1"/>
</dbReference>
<gene>
    <name evidence="12" type="ORF">CWC05_21175</name>
</gene>
<dbReference type="GO" id="GO:0005524">
    <property type="term" value="F:ATP binding"/>
    <property type="evidence" value="ECO:0007669"/>
    <property type="project" value="UniProtKB-KW"/>
</dbReference>
<keyword evidence="7" id="KW-0694">RNA-binding</keyword>
<reference evidence="13" key="2">
    <citation type="submission" date="2019-06" db="EMBL/GenBank/DDBJ databases">
        <title>Co-occurence of chitin degradation, pigmentation and bioactivity in marine Pseudoalteromonas.</title>
        <authorList>
            <person name="Sonnenschein E.C."/>
            <person name="Bech P.K."/>
        </authorList>
    </citation>
    <scope>NUCLEOTIDE SEQUENCE [LARGE SCALE GENOMIC DNA]</scope>
    <source>
        <strain evidence="13">S2897</strain>
    </source>
</reference>
<evidence type="ECO:0000256" key="3">
    <source>
        <dbReference type="ARBA" id="ARBA00022555"/>
    </source>
</evidence>
<evidence type="ECO:0000256" key="6">
    <source>
        <dbReference type="ARBA" id="ARBA00022840"/>
    </source>
</evidence>
<evidence type="ECO:0000256" key="5">
    <source>
        <dbReference type="ARBA" id="ARBA00022741"/>
    </source>
</evidence>
<dbReference type="GO" id="GO:0004813">
    <property type="term" value="F:alanine-tRNA ligase activity"/>
    <property type="evidence" value="ECO:0007669"/>
    <property type="project" value="InterPro"/>
</dbReference>
<evidence type="ECO:0000259" key="11">
    <source>
        <dbReference type="PROSITE" id="PS50860"/>
    </source>
</evidence>
<dbReference type="GO" id="GO:0002161">
    <property type="term" value="F:aminoacyl-tRNA deacylase activity"/>
    <property type="evidence" value="ECO:0007669"/>
    <property type="project" value="TreeGrafter"/>
</dbReference>
<evidence type="ECO:0000256" key="7">
    <source>
        <dbReference type="ARBA" id="ARBA00022884"/>
    </source>
</evidence>
<dbReference type="Proteomes" id="UP000305874">
    <property type="component" value="Unassembled WGS sequence"/>
</dbReference>
<accession>A0A5S3YLU3</accession>
<dbReference type="GO" id="GO:0000049">
    <property type="term" value="F:tRNA binding"/>
    <property type="evidence" value="ECO:0007669"/>
    <property type="project" value="UniProtKB-KW"/>
</dbReference>
<feature type="non-terminal residue" evidence="12">
    <location>
        <position position="1"/>
    </location>
</feature>
<dbReference type="EMBL" id="PNCG01000496">
    <property type="protein sequence ID" value="TMP76887.1"/>
    <property type="molecule type" value="Genomic_DNA"/>
</dbReference>
<evidence type="ECO:0000256" key="9">
    <source>
        <dbReference type="ARBA" id="ARBA00023146"/>
    </source>
</evidence>
<evidence type="ECO:0000256" key="2">
    <source>
        <dbReference type="ARBA" id="ARBA00017959"/>
    </source>
</evidence>
<dbReference type="InterPro" id="IPR050058">
    <property type="entry name" value="Ala-tRNA_ligase"/>
</dbReference>
<keyword evidence="3" id="KW-0820">tRNA-binding</keyword>
<dbReference type="PANTHER" id="PTHR11777:SF9">
    <property type="entry name" value="ALANINE--TRNA LIGASE, CYTOPLASMIC"/>
    <property type="match status" value="1"/>
</dbReference>
<keyword evidence="9" id="KW-0030">Aminoacyl-tRNA synthetase</keyword>
<comment type="caution">
    <text evidence="12">The sequence shown here is derived from an EMBL/GenBank/DDBJ whole genome shotgun (WGS) entry which is preliminary data.</text>
</comment>